<feature type="compositionally biased region" description="Low complexity" evidence="1">
    <location>
        <begin position="19"/>
        <end position="35"/>
    </location>
</feature>
<feature type="region of interest" description="Disordered" evidence="1">
    <location>
        <begin position="1"/>
        <end position="201"/>
    </location>
</feature>
<dbReference type="EMBL" id="JBJUIK010000015">
    <property type="protein sequence ID" value="KAL3503358.1"/>
    <property type="molecule type" value="Genomic_DNA"/>
</dbReference>
<gene>
    <name evidence="2" type="ORF">ACH5RR_037807</name>
</gene>
<proteinExistence type="predicted"/>
<comment type="caution">
    <text evidence="2">The sequence shown here is derived from an EMBL/GenBank/DDBJ whole genome shotgun (WGS) entry which is preliminary data.</text>
</comment>
<feature type="compositionally biased region" description="Basic and acidic residues" evidence="1">
    <location>
        <begin position="172"/>
        <end position="193"/>
    </location>
</feature>
<feature type="compositionally biased region" description="Basic and acidic residues" evidence="1">
    <location>
        <begin position="71"/>
        <end position="158"/>
    </location>
</feature>
<organism evidence="2 3">
    <name type="scientific">Cinchona calisaya</name>
    <dbReference type="NCBI Taxonomy" id="153742"/>
    <lineage>
        <taxon>Eukaryota</taxon>
        <taxon>Viridiplantae</taxon>
        <taxon>Streptophyta</taxon>
        <taxon>Embryophyta</taxon>
        <taxon>Tracheophyta</taxon>
        <taxon>Spermatophyta</taxon>
        <taxon>Magnoliopsida</taxon>
        <taxon>eudicotyledons</taxon>
        <taxon>Gunneridae</taxon>
        <taxon>Pentapetalae</taxon>
        <taxon>asterids</taxon>
        <taxon>lamiids</taxon>
        <taxon>Gentianales</taxon>
        <taxon>Rubiaceae</taxon>
        <taxon>Cinchonoideae</taxon>
        <taxon>Cinchoneae</taxon>
        <taxon>Cinchona</taxon>
    </lineage>
</organism>
<dbReference type="Proteomes" id="UP001630127">
    <property type="component" value="Unassembled WGS sequence"/>
</dbReference>
<sequence length="389" mass="43178">MSSSSDEEDNKRPSKKPKTSCSSSSSDHQGSSPLSTTNIGSENDQHQEPQVVGELAGHHHQEPPVGVGELAHQEQADADHHGGRRHDPQAVKKAIEEGADHHQEPPVVEKAHHQEPPAAEKAHHQEPPAAEKAHHQEADDHHDQGHQDDDNYFDHDYPLDQQVAPNDQEPPVAEKAHQEADHDHQGSSVKNDEGYDQDADDDFDDLLLDQEADHKGKAVTDKGKAVTDKGKAVIDKGKAVIDKGKAVVIDKGKAVVIDKGKAVVIEGNDDDEYVVGEKPFISIMDGLLGENGNNLLFNEEQQFTQDKCILRGTYGFVTATQTVPDPRNLAFYGYIRSITRLIISRSELVARLIYLRKDYYQTAAQSNPKVFRDDKHRELYICSKLIWDI</sequence>
<reference evidence="2 3" key="1">
    <citation type="submission" date="2024-11" db="EMBL/GenBank/DDBJ databases">
        <title>A near-complete genome assembly of Cinchona calisaya.</title>
        <authorList>
            <person name="Lian D.C."/>
            <person name="Zhao X.W."/>
            <person name="Wei L."/>
        </authorList>
    </citation>
    <scope>NUCLEOTIDE SEQUENCE [LARGE SCALE GENOMIC DNA]</scope>
    <source>
        <tissue evidence="2">Nenye</tissue>
    </source>
</reference>
<name>A0ABD2YCS1_9GENT</name>
<protein>
    <submittedName>
        <fullName evidence="2">Uncharacterized protein</fullName>
    </submittedName>
</protein>
<evidence type="ECO:0000313" key="2">
    <source>
        <dbReference type="EMBL" id="KAL3503358.1"/>
    </source>
</evidence>
<evidence type="ECO:0000256" key="1">
    <source>
        <dbReference type="SAM" id="MobiDB-lite"/>
    </source>
</evidence>
<evidence type="ECO:0000313" key="3">
    <source>
        <dbReference type="Proteomes" id="UP001630127"/>
    </source>
</evidence>
<accession>A0ABD2YCS1</accession>
<keyword evidence="3" id="KW-1185">Reference proteome</keyword>
<dbReference type="AlphaFoldDB" id="A0ABD2YCS1"/>